<evidence type="ECO:0000313" key="7">
    <source>
        <dbReference type="EMBL" id="CAF3974407.1"/>
    </source>
</evidence>
<evidence type="ECO:0000313" key="8">
    <source>
        <dbReference type="Proteomes" id="UP000663829"/>
    </source>
</evidence>
<dbReference type="Pfam" id="PF01428">
    <property type="entry name" value="zf-AN1"/>
    <property type="match status" value="2"/>
</dbReference>
<dbReference type="GO" id="GO:0008270">
    <property type="term" value="F:zinc ion binding"/>
    <property type="evidence" value="ECO:0007669"/>
    <property type="project" value="UniProtKB-KW"/>
</dbReference>
<keyword evidence="2 4" id="KW-0863">Zinc-finger</keyword>
<gene>
    <name evidence="6" type="ORF">GPM918_LOCUS24180</name>
    <name evidence="7" type="ORF">SRO942_LOCUS24179</name>
</gene>
<dbReference type="OrthoDB" id="431929at2759"/>
<protein>
    <recommendedName>
        <fullName evidence="5">AN1-type domain-containing protein</fullName>
    </recommendedName>
</protein>
<accession>A0A814X2A2</accession>
<reference evidence="6" key="1">
    <citation type="submission" date="2021-02" db="EMBL/GenBank/DDBJ databases">
        <authorList>
            <person name="Nowell W R."/>
        </authorList>
    </citation>
    <scope>NUCLEOTIDE SEQUENCE</scope>
</reference>
<evidence type="ECO:0000256" key="2">
    <source>
        <dbReference type="ARBA" id="ARBA00022771"/>
    </source>
</evidence>
<organism evidence="6 8">
    <name type="scientific">Didymodactylos carnosus</name>
    <dbReference type="NCBI Taxonomy" id="1234261"/>
    <lineage>
        <taxon>Eukaryota</taxon>
        <taxon>Metazoa</taxon>
        <taxon>Spiralia</taxon>
        <taxon>Gnathifera</taxon>
        <taxon>Rotifera</taxon>
        <taxon>Eurotatoria</taxon>
        <taxon>Bdelloidea</taxon>
        <taxon>Philodinida</taxon>
        <taxon>Philodinidae</taxon>
        <taxon>Didymodactylos</taxon>
    </lineage>
</organism>
<evidence type="ECO:0000256" key="1">
    <source>
        <dbReference type="ARBA" id="ARBA00022723"/>
    </source>
</evidence>
<sequence>MAELIGKHCSYPLCNQLDFLPIFCQHCQQIYCKNHGSSNDHNCSILNQNDNKIDVLQSSSAPSLLICSFELCNEKCPIEFLCPKCKKNYCIKHRHFDDHKCAFQEQRQLSSSPLPSKTTAKVNTEFHSEKFQGTKNETLANKVALMKLKQTAKGPQGVPLEARSHVFIEFNTKRYPFFFSKLWPLGRALDYLLNELKLTHTTTKYALFKIDIHLDLSTCINELENKSIINDADILVLKNVS</sequence>
<evidence type="ECO:0000256" key="4">
    <source>
        <dbReference type="PROSITE-ProRule" id="PRU00449"/>
    </source>
</evidence>
<dbReference type="EMBL" id="CAJOBC010008916">
    <property type="protein sequence ID" value="CAF3974407.1"/>
    <property type="molecule type" value="Genomic_DNA"/>
</dbReference>
<dbReference type="GO" id="GO:0005737">
    <property type="term" value="C:cytoplasm"/>
    <property type="evidence" value="ECO:0007669"/>
    <property type="project" value="TreeGrafter"/>
</dbReference>
<keyword evidence="1" id="KW-0479">Metal-binding</keyword>
<dbReference type="SMART" id="SM00154">
    <property type="entry name" value="ZnF_AN1"/>
    <property type="match status" value="2"/>
</dbReference>
<evidence type="ECO:0000313" key="6">
    <source>
        <dbReference type="EMBL" id="CAF1210363.1"/>
    </source>
</evidence>
<evidence type="ECO:0000259" key="5">
    <source>
        <dbReference type="PROSITE" id="PS51039"/>
    </source>
</evidence>
<dbReference type="PANTHER" id="PTHR14677:SF37">
    <property type="entry name" value="AN1-TYPE ZINC FINGER PROTEIN 1"/>
    <property type="match status" value="1"/>
</dbReference>
<dbReference type="Gene3D" id="4.10.1110.10">
    <property type="entry name" value="AN1-like Zinc finger"/>
    <property type="match status" value="2"/>
</dbReference>
<name>A0A814X2A2_9BILA</name>
<dbReference type="AlphaFoldDB" id="A0A814X2A2"/>
<dbReference type="EMBL" id="CAJNOQ010008915">
    <property type="protein sequence ID" value="CAF1210363.1"/>
    <property type="molecule type" value="Genomic_DNA"/>
</dbReference>
<dbReference type="PANTHER" id="PTHR14677">
    <property type="entry name" value="ARSENITE INDUCUBLE RNA ASSOCIATED PROTEIN AIP-1-RELATED"/>
    <property type="match status" value="1"/>
</dbReference>
<comment type="caution">
    <text evidence="6">The sequence shown here is derived from an EMBL/GenBank/DDBJ whole genome shotgun (WGS) entry which is preliminary data.</text>
</comment>
<dbReference type="InterPro" id="IPR035896">
    <property type="entry name" value="AN1-like_Znf"/>
</dbReference>
<dbReference type="Proteomes" id="UP000681722">
    <property type="component" value="Unassembled WGS sequence"/>
</dbReference>
<evidence type="ECO:0000256" key="3">
    <source>
        <dbReference type="ARBA" id="ARBA00022833"/>
    </source>
</evidence>
<keyword evidence="3" id="KW-0862">Zinc</keyword>
<dbReference type="InterPro" id="IPR000058">
    <property type="entry name" value="Znf_AN1"/>
</dbReference>
<feature type="domain" description="AN1-type" evidence="5">
    <location>
        <begin position="3"/>
        <end position="51"/>
    </location>
</feature>
<dbReference type="PROSITE" id="PS51039">
    <property type="entry name" value="ZF_AN1"/>
    <property type="match status" value="2"/>
</dbReference>
<dbReference type="SUPFAM" id="SSF118310">
    <property type="entry name" value="AN1-like Zinc finger"/>
    <property type="match status" value="2"/>
</dbReference>
<feature type="domain" description="AN1-type" evidence="5">
    <location>
        <begin position="61"/>
        <end position="109"/>
    </location>
</feature>
<keyword evidence="8" id="KW-1185">Reference proteome</keyword>
<proteinExistence type="predicted"/>
<dbReference type="Proteomes" id="UP000663829">
    <property type="component" value="Unassembled WGS sequence"/>
</dbReference>